<feature type="compositionally biased region" description="Polar residues" evidence="1">
    <location>
        <begin position="903"/>
        <end position="916"/>
    </location>
</feature>
<dbReference type="Gene3D" id="3.10.20.90">
    <property type="entry name" value="Phosphatidylinositol 3-kinase Catalytic Subunit, Chain A, domain 1"/>
    <property type="match status" value="1"/>
</dbReference>
<dbReference type="InterPro" id="IPR019748">
    <property type="entry name" value="FERM_central"/>
</dbReference>
<gene>
    <name evidence="4" type="primary">Frmpd1</name>
    <name evidence="4" type="ORF">CHATOR_R02447</name>
</gene>
<feature type="region of interest" description="Disordered" evidence="1">
    <location>
        <begin position="899"/>
        <end position="920"/>
    </location>
</feature>
<feature type="region of interest" description="Disordered" evidence="1">
    <location>
        <begin position="1199"/>
        <end position="1277"/>
    </location>
</feature>
<dbReference type="EMBL" id="VXAL01005089">
    <property type="protein sequence ID" value="NXK47318.1"/>
    <property type="molecule type" value="Genomic_DNA"/>
</dbReference>
<dbReference type="Pfam" id="PF21989">
    <property type="entry name" value="RA_2"/>
    <property type="match status" value="1"/>
</dbReference>
<reference evidence="4 5" key="1">
    <citation type="submission" date="2019-09" db="EMBL/GenBank/DDBJ databases">
        <title>Bird 10,000 Genomes (B10K) Project - Family phase.</title>
        <authorList>
            <person name="Zhang G."/>
        </authorList>
    </citation>
    <scope>NUCLEOTIDE SEQUENCE [LARGE SCALE GENOMIC DNA]</scope>
    <source>
        <strain evidence="4">B10K-DU-011-36</strain>
        <tissue evidence="4">Muscle</tissue>
    </source>
</reference>
<evidence type="ECO:0000313" key="5">
    <source>
        <dbReference type="Proteomes" id="UP000537522"/>
    </source>
</evidence>
<organism evidence="4 5">
    <name type="scientific">Chauna torquata</name>
    <name type="common">Southern screamer</name>
    <dbReference type="NCBI Taxonomy" id="30388"/>
    <lineage>
        <taxon>Eukaryota</taxon>
        <taxon>Metazoa</taxon>
        <taxon>Chordata</taxon>
        <taxon>Craniata</taxon>
        <taxon>Vertebrata</taxon>
        <taxon>Euteleostomi</taxon>
        <taxon>Archelosauria</taxon>
        <taxon>Archosauria</taxon>
        <taxon>Dinosauria</taxon>
        <taxon>Saurischia</taxon>
        <taxon>Theropoda</taxon>
        <taxon>Coelurosauria</taxon>
        <taxon>Aves</taxon>
        <taxon>Neognathae</taxon>
        <taxon>Galloanserae</taxon>
        <taxon>Anseriformes</taxon>
        <taxon>Anhimidae</taxon>
        <taxon>Chauna</taxon>
    </lineage>
</organism>
<dbReference type="Gene3D" id="2.30.29.30">
    <property type="entry name" value="Pleckstrin-homology domain (PH domain)/Phosphotyrosine-binding domain (PTB)"/>
    <property type="match status" value="1"/>
</dbReference>
<dbReference type="PROSITE" id="PS50057">
    <property type="entry name" value="FERM_3"/>
    <property type="match status" value="1"/>
</dbReference>
<feature type="non-terminal residue" evidence="4">
    <location>
        <position position="1"/>
    </location>
</feature>
<dbReference type="InterPro" id="IPR029071">
    <property type="entry name" value="Ubiquitin-like_domsf"/>
</dbReference>
<keyword evidence="5" id="KW-1185">Reference proteome</keyword>
<dbReference type="SUPFAM" id="SSF54236">
    <property type="entry name" value="Ubiquitin-like"/>
    <property type="match status" value="1"/>
</dbReference>
<dbReference type="PROSITE" id="PS50106">
    <property type="entry name" value="PDZ"/>
    <property type="match status" value="1"/>
</dbReference>
<feature type="region of interest" description="Disordered" evidence="1">
    <location>
        <begin position="550"/>
        <end position="625"/>
    </location>
</feature>
<feature type="compositionally biased region" description="Polar residues" evidence="1">
    <location>
        <begin position="987"/>
        <end position="997"/>
    </location>
</feature>
<dbReference type="PANTHER" id="PTHR46221:SF2">
    <property type="entry name" value="FERM AND PDZ DOMAIN-CONTAINING PROTEIN 1"/>
    <property type="match status" value="1"/>
</dbReference>
<dbReference type="InterPro" id="IPR036034">
    <property type="entry name" value="PDZ_sf"/>
</dbReference>
<comment type="caution">
    <text evidence="4">The sequence shown here is derived from an EMBL/GenBank/DDBJ whole genome shotgun (WGS) entry which is preliminary data.</text>
</comment>
<dbReference type="CDD" id="cd21942">
    <property type="entry name" value="LGNbd_FRMPD1"/>
    <property type="match status" value="1"/>
</dbReference>
<feature type="non-terminal residue" evidence="4">
    <location>
        <position position="1564"/>
    </location>
</feature>
<dbReference type="CDD" id="cd14473">
    <property type="entry name" value="FERM_B-lobe"/>
    <property type="match status" value="1"/>
</dbReference>
<dbReference type="FunFam" id="3.10.20.90:FF:000203">
    <property type="entry name" value="FERM and PDZ domain containing 1"/>
    <property type="match status" value="1"/>
</dbReference>
<feature type="domain" description="PDZ" evidence="3">
    <location>
        <begin position="62"/>
        <end position="140"/>
    </location>
</feature>
<dbReference type="InterPro" id="IPR001478">
    <property type="entry name" value="PDZ"/>
</dbReference>
<dbReference type="FunFam" id="2.30.29.30:FF:000066">
    <property type="entry name" value="FERM and PDZ domain-containing protein 4"/>
    <property type="match status" value="1"/>
</dbReference>
<dbReference type="SUPFAM" id="SSF47031">
    <property type="entry name" value="Second domain of FERM"/>
    <property type="match status" value="1"/>
</dbReference>
<feature type="compositionally biased region" description="Basic and acidic residues" evidence="1">
    <location>
        <begin position="1207"/>
        <end position="1230"/>
    </location>
</feature>
<dbReference type="FunFam" id="1.20.80.10:FF:000009">
    <property type="entry name" value="FERM and PDZ domain containing 4"/>
    <property type="match status" value="1"/>
</dbReference>
<dbReference type="Gene3D" id="2.30.42.10">
    <property type="match status" value="1"/>
</dbReference>
<feature type="compositionally biased region" description="Polar residues" evidence="1">
    <location>
        <begin position="602"/>
        <end position="616"/>
    </location>
</feature>
<feature type="region of interest" description="Disordered" evidence="1">
    <location>
        <begin position="984"/>
        <end position="1003"/>
    </location>
</feature>
<dbReference type="InterPro" id="IPR035963">
    <property type="entry name" value="FERM_2"/>
</dbReference>
<proteinExistence type="predicted"/>
<dbReference type="GO" id="GO:0005886">
    <property type="term" value="C:plasma membrane"/>
    <property type="evidence" value="ECO:0007669"/>
    <property type="project" value="TreeGrafter"/>
</dbReference>
<dbReference type="GO" id="GO:0005938">
    <property type="term" value="C:cell cortex"/>
    <property type="evidence" value="ECO:0007669"/>
    <property type="project" value="TreeGrafter"/>
</dbReference>
<dbReference type="InterPro" id="IPR014352">
    <property type="entry name" value="FERM/acyl-CoA-bd_prot_sf"/>
</dbReference>
<dbReference type="SMART" id="SM00295">
    <property type="entry name" value="B41"/>
    <property type="match status" value="1"/>
</dbReference>
<dbReference type="PANTHER" id="PTHR46221">
    <property type="entry name" value="FERM AND PDZ DOMAIN-CONTAINING PROTEIN FAMILY MEMBER"/>
    <property type="match status" value="1"/>
</dbReference>
<dbReference type="SUPFAM" id="SSF50156">
    <property type="entry name" value="PDZ domain-like"/>
    <property type="match status" value="1"/>
</dbReference>
<accession>A0A7L0JSD9</accession>
<dbReference type="Pfam" id="PF00595">
    <property type="entry name" value="PDZ"/>
    <property type="match status" value="1"/>
</dbReference>
<evidence type="ECO:0000313" key="4">
    <source>
        <dbReference type="EMBL" id="NXK47318.1"/>
    </source>
</evidence>
<dbReference type="CDD" id="cd06769">
    <property type="entry name" value="PDZ_FRMPD1_3_4-like"/>
    <property type="match status" value="1"/>
</dbReference>
<dbReference type="Gene3D" id="1.20.80.10">
    <property type="match status" value="1"/>
</dbReference>
<sequence>MEDLETNLIQTRKACRIEQMVAKWLHRSRDGASSFLSYCGRVSVTDITRDSSGQPASHVKLTVTVYKDLVLHHYGFEICPNLPLTIASVTAGSTADGKLLPGDQLLRINSTMVEDMSIERVADMIREAGDELFLTVLRCTSGGPKSSFLTAEKRARLKTNPVKVRFAEEVLVNGHTQGNSLLCMPNVLKVYLENGQTKAFRFETSTTVKDIVLTLKEKLSIRSIAHFALTLEEQYNTAKVHLLHEEELIEQVVQKRESHDYRCLFRICFVPKDPLDLLQEDPVAFEYLYLQSCSDVLQERFAVEMKCSVALRLAALHIQERIYACAQPQKVSLKYIERDWGIENFISPTLLRNMRGKDIKKAISYHMKRNQVLLDPRQKHMLAAVQVRLNYLQILGDLKMYNGKIFNATLMLQDRESYVALLVGAKYGVSQIINSKLNIITSLAEFANISRVELTEESEKVSMVKVYLQDLKLLTLLLESNSAKDLVCLIIGYYRLFVDANVSIFTWGEKRQQLHRVSAEEGYESRTCSDSEDSWDLDSSSEHCLGTPAAYSSTHPVCEKEEMGELHSLEKDSTKPQAGGNDQHDGGGNTTDSTSEASDSANMESQGFKTSGSSDSMDALEEDELEACSSSRPEFFHFYTPTVQEMNNSDKSFFPICAAGGSSRAEARDFFCFLQVPEAEVHGCEHSPWEQRGVDIGVSVLGTKLSERNAMGYYSLCCSVSPAGSIERSNISHSPGRRPWKDVSAQEDAPYGAEWVAEASDLILDPPPGFGDTSSEEEFYDAADSLSPPDTLAGKPSRTHYNSCILKKPRCYSLVENLTTRQTAREKYGKEKQLTYAKSLRKRRSFLKTNYTSQVTFPLALPDSLQSCCTWPPTSPLLAQPPDPHSSENIKKDAELGLPAAASQAQRDTASTNASSDMMEMEPDTMETKSVTDLVVSSISAVRLQGDRREESADVATCGDELRPARAVYPPFLFLEEAMHLPREQSKAVQQTPTMKVNTGWPRDESCATTGDWLALAALEGEGEVMEAKHKADNVPLFQVQEVTCPANECTLPPSFCGASVSFPHGVAQDQDLLPTAGRQAAYEEPVSAPCEEGKVNLDSCAENSALSQAKNRQEINKEALQKVHNRNHMGFPDATQLLTDCSSASGVITRLSWLSFGVRSDLTSPSPFQKRVDAPLELLDSQRTSRCLEVDAVRKEMQTSPATLPFEKELESKHGLDEGEPRKGTENVAHKQPWSIWTPPPREQATNMGKDSPLTPSPGLSISSGPVPLGSVGKKAGDHGASNHSFLCFNHKKDEQALSGPIMTRSLRFSMMKKTSPSQFGMDKCSCQLSYVSCFYRPDEEGEQETTIPMCSMFLQPLTTPPATSHSLPGTPVDSYPVTIRDRAVWDPHVQALSQLKDQAQMSPADFSCFLAYTTELQEVVGNLSGNQATHLQDRCAEQGAESKGALGSASQDLLSSCKELLKTERPLEELQDMLRVTFDHLVQLAVACFQVTHCRLCRQRQQELRAALVDVVGTYHQFVQAVHQQLHRQGCPALSTKLLTRQHTALTAAMFCLLQQFRVPPL</sequence>
<evidence type="ECO:0000256" key="1">
    <source>
        <dbReference type="SAM" id="MobiDB-lite"/>
    </source>
</evidence>
<protein>
    <submittedName>
        <fullName evidence="4">FRPD1 protein</fullName>
    </submittedName>
</protein>
<dbReference type="InterPro" id="IPR019749">
    <property type="entry name" value="Band_41_domain"/>
</dbReference>
<evidence type="ECO:0000259" key="3">
    <source>
        <dbReference type="PROSITE" id="PS50106"/>
    </source>
</evidence>
<dbReference type="SUPFAM" id="SSF50729">
    <property type="entry name" value="PH domain-like"/>
    <property type="match status" value="1"/>
</dbReference>
<dbReference type="InterPro" id="IPR011993">
    <property type="entry name" value="PH-like_dom_sf"/>
</dbReference>
<dbReference type="CDD" id="cd17168">
    <property type="entry name" value="FERM_F1_FRMPD1"/>
    <property type="match status" value="1"/>
</dbReference>
<feature type="domain" description="FERM" evidence="2">
    <location>
        <begin position="186"/>
        <end position="501"/>
    </location>
</feature>
<dbReference type="Pfam" id="PF00373">
    <property type="entry name" value="FERM_M"/>
    <property type="match status" value="1"/>
</dbReference>
<evidence type="ECO:0000259" key="2">
    <source>
        <dbReference type="PROSITE" id="PS50057"/>
    </source>
</evidence>
<name>A0A7L0JSD9_CHATO</name>
<dbReference type="InterPro" id="IPR000299">
    <property type="entry name" value="FERM_domain"/>
</dbReference>
<feature type="compositionally biased region" description="Basic and acidic residues" evidence="1">
    <location>
        <begin position="557"/>
        <end position="574"/>
    </location>
</feature>
<dbReference type="SMART" id="SM00228">
    <property type="entry name" value="PDZ"/>
    <property type="match status" value="1"/>
</dbReference>
<dbReference type="Proteomes" id="UP000537522">
    <property type="component" value="Unassembled WGS sequence"/>
</dbReference>
<feature type="compositionally biased region" description="Low complexity" evidence="1">
    <location>
        <begin position="590"/>
        <end position="601"/>
    </location>
</feature>